<keyword evidence="1" id="KW-0472">Membrane</keyword>
<reference evidence="2" key="2">
    <citation type="submission" date="2017-06" db="EMBL/GenBank/DDBJ databases">
        <title>WGS assembly of Brachypodium distachyon.</title>
        <authorList>
            <consortium name="The International Brachypodium Initiative"/>
            <person name="Lucas S."/>
            <person name="Harmon-Smith M."/>
            <person name="Lail K."/>
            <person name="Tice H."/>
            <person name="Grimwood J."/>
            <person name="Bruce D."/>
            <person name="Barry K."/>
            <person name="Shu S."/>
            <person name="Lindquist E."/>
            <person name="Wang M."/>
            <person name="Pitluck S."/>
            <person name="Vogel J.P."/>
            <person name="Garvin D.F."/>
            <person name="Mockler T.C."/>
            <person name="Schmutz J."/>
            <person name="Rokhsar D."/>
            <person name="Bevan M.W."/>
        </authorList>
    </citation>
    <scope>NUCLEOTIDE SEQUENCE</scope>
    <source>
        <strain evidence="2">Bd21</strain>
    </source>
</reference>
<evidence type="ECO:0000313" key="2">
    <source>
        <dbReference type="EMBL" id="KQK14822.2"/>
    </source>
</evidence>
<dbReference type="Proteomes" id="UP000008810">
    <property type="component" value="Chromosome 1"/>
</dbReference>
<dbReference type="Gramene" id="KQK14822">
    <property type="protein sequence ID" value="KQK14822"/>
    <property type="gene ID" value="BRADI_1g18796v3"/>
</dbReference>
<evidence type="ECO:0000313" key="4">
    <source>
        <dbReference type="Proteomes" id="UP000008810"/>
    </source>
</evidence>
<feature type="transmembrane region" description="Helical" evidence="1">
    <location>
        <begin position="46"/>
        <end position="65"/>
    </location>
</feature>
<dbReference type="GeneID" id="112269886"/>
<keyword evidence="1" id="KW-0812">Transmembrane</keyword>
<sequence>MRAETENGEARRCLSRSSGYEAGQVKVDVPARRRHQNPAPGNCVNVTIRILLGIAMLISVTNFMVKMYINLGPEHPSVFYMVCMECVAVWVGGYLFLWETE</sequence>
<dbReference type="RefSeq" id="XP_024313117.1">
    <property type="nucleotide sequence ID" value="XM_024457349.1"/>
</dbReference>
<keyword evidence="1" id="KW-1133">Transmembrane helix</keyword>
<evidence type="ECO:0000256" key="1">
    <source>
        <dbReference type="SAM" id="Phobius"/>
    </source>
</evidence>
<dbReference type="EnsemblPlants" id="KQK14822">
    <property type="protein sequence ID" value="KQK14822"/>
    <property type="gene ID" value="BRADI_1g18796v3"/>
</dbReference>
<reference evidence="3" key="3">
    <citation type="submission" date="2018-08" db="UniProtKB">
        <authorList>
            <consortium name="EnsemblPlants"/>
        </authorList>
    </citation>
    <scope>IDENTIFICATION</scope>
    <source>
        <strain evidence="3">cv. Bd21</strain>
    </source>
</reference>
<protein>
    <submittedName>
        <fullName evidence="2 3">Uncharacterized protein</fullName>
    </submittedName>
</protein>
<proteinExistence type="predicted"/>
<accession>A0A0Q3NCU4</accession>
<reference evidence="2 3" key="1">
    <citation type="journal article" date="2010" name="Nature">
        <title>Genome sequencing and analysis of the model grass Brachypodium distachyon.</title>
        <authorList>
            <consortium name="International Brachypodium Initiative"/>
        </authorList>
    </citation>
    <scope>NUCLEOTIDE SEQUENCE [LARGE SCALE GENOMIC DNA]</scope>
    <source>
        <strain evidence="2">Bd21</strain>
        <strain evidence="3">cv. Bd21</strain>
    </source>
</reference>
<feature type="transmembrane region" description="Helical" evidence="1">
    <location>
        <begin position="77"/>
        <end position="97"/>
    </location>
</feature>
<keyword evidence="4" id="KW-1185">Reference proteome</keyword>
<organism evidence="2">
    <name type="scientific">Brachypodium distachyon</name>
    <name type="common">Purple false brome</name>
    <name type="synonym">Trachynia distachya</name>
    <dbReference type="NCBI Taxonomy" id="15368"/>
    <lineage>
        <taxon>Eukaryota</taxon>
        <taxon>Viridiplantae</taxon>
        <taxon>Streptophyta</taxon>
        <taxon>Embryophyta</taxon>
        <taxon>Tracheophyta</taxon>
        <taxon>Spermatophyta</taxon>
        <taxon>Magnoliopsida</taxon>
        <taxon>Liliopsida</taxon>
        <taxon>Poales</taxon>
        <taxon>Poaceae</taxon>
        <taxon>BOP clade</taxon>
        <taxon>Pooideae</taxon>
        <taxon>Stipodae</taxon>
        <taxon>Brachypodieae</taxon>
        <taxon>Brachypodium</taxon>
    </lineage>
</organism>
<evidence type="ECO:0000313" key="3">
    <source>
        <dbReference type="EnsemblPlants" id="KQK14822"/>
    </source>
</evidence>
<name>A0A0Q3NCU4_BRADI</name>
<gene>
    <name evidence="3" type="primary">LOC112269886</name>
    <name evidence="2" type="ORF">BRADI_1g18796v3</name>
</gene>
<dbReference type="EMBL" id="CM000880">
    <property type="protein sequence ID" value="KQK14822.2"/>
    <property type="molecule type" value="Genomic_DNA"/>
</dbReference>
<dbReference type="AlphaFoldDB" id="A0A0Q3NCU4"/>